<keyword evidence="4" id="KW-1185">Reference proteome</keyword>
<dbReference type="OrthoDB" id="4752011at2"/>
<dbReference type="EMBL" id="MPNT01000008">
    <property type="protein sequence ID" value="OJZ73998.1"/>
    <property type="molecule type" value="Genomic_DNA"/>
</dbReference>
<comment type="caution">
    <text evidence="3">The sequence shown here is derived from an EMBL/GenBank/DDBJ whole genome shotgun (WGS) entry which is preliminary data.</text>
</comment>
<dbReference type="AlphaFoldDB" id="A0A1Q4HWC5"/>
<sequence>MTDMQAHPDPRSVWPFHPSSGVGAPRAAVGVAAALGPLSVPAGWTTNIPQVESTPPSLPDARIDPGRPGRTFRRALMATIIGRDAGCSSSTTSVRSGH</sequence>
<dbReference type="InterPro" id="IPR022171">
    <property type="entry name" value="PPE_C"/>
</dbReference>
<reference evidence="3 4" key="1">
    <citation type="submission" date="2016-11" db="EMBL/GenBank/DDBJ databases">
        <title>Genome sequences of unsequenced Mycobacteria.</title>
        <authorList>
            <person name="Greninger A.L."/>
            <person name="Fang F."/>
            <person name="Jerome K.R."/>
        </authorList>
    </citation>
    <scope>NUCLEOTIDE SEQUENCE [LARGE SCALE GENOMIC DNA]</scope>
    <source>
        <strain evidence="3 4">M11</strain>
    </source>
</reference>
<gene>
    <name evidence="3" type="ORF">BRW65_11590</name>
</gene>
<evidence type="ECO:0000256" key="1">
    <source>
        <dbReference type="SAM" id="MobiDB-lite"/>
    </source>
</evidence>
<evidence type="ECO:0000259" key="2">
    <source>
        <dbReference type="Pfam" id="PF12484"/>
    </source>
</evidence>
<dbReference type="Proteomes" id="UP000186438">
    <property type="component" value="Unassembled WGS sequence"/>
</dbReference>
<dbReference type="STRING" id="53378.BRW65_11590"/>
<accession>A0A1Q4HWC5</accession>
<protein>
    <recommendedName>
        <fullName evidence="2">PPE family C-terminal domain-containing protein</fullName>
    </recommendedName>
</protein>
<evidence type="ECO:0000313" key="3">
    <source>
        <dbReference type="EMBL" id="OJZ73998.1"/>
    </source>
</evidence>
<dbReference type="Pfam" id="PF12484">
    <property type="entry name" value="PPE-SVP"/>
    <property type="match status" value="1"/>
</dbReference>
<evidence type="ECO:0000313" key="4">
    <source>
        <dbReference type="Proteomes" id="UP000186438"/>
    </source>
</evidence>
<feature type="domain" description="PPE family C-terminal" evidence="2">
    <location>
        <begin position="27"/>
        <end position="66"/>
    </location>
</feature>
<proteinExistence type="predicted"/>
<organism evidence="3 4">
    <name type="scientific">Mycobacterium paraffinicum</name>
    <dbReference type="NCBI Taxonomy" id="53378"/>
    <lineage>
        <taxon>Bacteria</taxon>
        <taxon>Bacillati</taxon>
        <taxon>Actinomycetota</taxon>
        <taxon>Actinomycetes</taxon>
        <taxon>Mycobacteriales</taxon>
        <taxon>Mycobacteriaceae</taxon>
        <taxon>Mycobacterium</taxon>
    </lineage>
</organism>
<feature type="region of interest" description="Disordered" evidence="1">
    <location>
        <begin position="47"/>
        <end position="68"/>
    </location>
</feature>
<name>A0A1Q4HWC5_9MYCO</name>